<keyword evidence="8" id="KW-0833">Ubl conjugation pathway</keyword>
<evidence type="ECO:0000256" key="11">
    <source>
        <dbReference type="ARBA" id="ARBA00039894"/>
    </source>
</evidence>
<comment type="subcellular location">
    <subcellularLocation>
        <location evidence="2">Cytoplasm</location>
    </subcellularLocation>
    <subcellularLocation>
        <location evidence="1">Nucleus</location>
    </subcellularLocation>
</comment>
<dbReference type="PANTHER" id="PTHR46116">
    <property type="entry name" value="(E3-INDEPENDENT) E2 UBIQUITIN-CONJUGATING ENZYME"/>
    <property type="match status" value="1"/>
</dbReference>
<dbReference type="GO" id="GO:0004869">
    <property type="term" value="F:cysteine-type endopeptidase inhibitor activity"/>
    <property type="evidence" value="ECO:0007669"/>
    <property type="project" value="TreeGrafter"/>
</dbReference>
<evidence type="ECO:0000313" key="16">
    <source>
        <dbReference type="EMBL" id="KAJ3057080.1"/>
    </source>
</evidence>
<dbReference type="GO" id="GO:0005524">
    <property type="term" value="F:ATP binding"/>
    <property type="evidence" value="ECO:0007669"/>
    <property type="project" value="UniProtKB-KW"/>
</dbReference>
<evidence type="ECO:0000256" key="12">
    <source>
        <dbReference type="ARBA" id="ARBA00041798"/>
    </source>
</evidence>
<dbReference type="Gene3D" id="3.10.110.10">
    <property type="entry name" value="Ubiquitin Conjugating Enzyme"/>
    <property type="match status" value="2"/>
</dbReference>
<reference evidence="16" key="1">
    <citation type="submission" date="2020-05" db="EMBL/GenBank/DDBJ databases">
        <title>Phylogenomic resolution of chytrid fungi.</title>
        <authorList>
            <person name="Stajich J.E."/>
            <person name="Amses K."/>
            <person name="Simmons R."/>
            <person name="Seto K."/>
            <person name="Myers J."/>
            <person name="Bonds A."/>
            <person name="Quandt C.A."/>
            <person name="Barry K."/>
            <person name="Liu P."/>
            <person name="Grigoriev I."/>
            <person name="Longcore J.E."/>
            <person name="James T.Y."/>
        </authorList>
    </citation>
    <scope>NUCLEOTIDE SEQUENCE</scope>
    <source>
        <strain evidence="16">JEL0318</strain>
    </source>
</reference>
<keyword evidence="6" id="KW-0053">Apoptosis</keyword>
<evidence type="ECO:0000256" key="13">
    <source>
        <dbReference type="ARBA" id="ARBA00042316"/>
    </source>
</evidence>
<organism evidence="16 17">
    <name type="scientific">Rhizophlyctis rosea</name>
    <dbReference type="NCBI Taxonomy" id="64517"/>
    <lineage>
        <taxon>Eukaryota</taxon>
        <taxon>Fungi</taxon>
        <taxon>Fungi incertae sedis</taxon>
        <taxon>Chytridiomycota</taxon>
        <taxon>Chytridiomycota incertae sedis</taxon>
        <taxon>Chytridiomycetes</taxon>
        <taxon>Rhizophlyctidales</taxon>
        <taxon>Rhizophlyctidaceae</taxon>
        <taxon>Rhizophlyctis</taxon>
    </lineage>
</organism>
<sequence>MPSCFNGEVDKVSATFRELLDIQRNPDHQLYLWYDENNFKHVHALITGPASTPYCLGLFDFVFNFGDDYPSGPPKVTALTTSNGRVRFNPNIYANGKVCLSILGTWRGEAGEQWSSAHGILSVAMSIQSLMSDKPYLNEPGFEDTKDEKIMETYNQKIRHETIRISICDRLERYLGWKDSDIRLDGNVVIQRNFCTCREDSPFEDLAKRMMLLYYETYSVSKLDQEVIATESAKVKDGTAFTKTQFEGGSNSMDGSFQYAKLKDRLDKIHTELMKESDEWIKQSRKWVTDETTTSSNLKSQFDQIQASKEFDDTVFLELEDGNPFIWIATIIGMPASQYDGGMFRVKLVFHDKFPDIYPRVRFISEVFHPQITKDGVPYYRVKRPEDVKHHLEALLRMFKEDPSSDPTTHVNAKAATLYFGTKEERRDYNRNARRCAQRSVEY</sequence>
<dbReference type="SMART" id="SM00212">
    <property type="entry name" value="UBCc"/>
    <property type="match status" value="2"/>
</dbReference>
<dbReference type="GO" id="GO:0043066">
    <property type="term" value="P:negative regulation of apoptotic process"/>
    <property type="evidence" value="ECO:0007669"/>
    <property type="project" value="TreeGrafter"/>
</dbReference>
<evidence type="ECO:0000256" key="3">
    <source>
        <dbReference type="ARBA" id="ARBA00012486"/>
    </source>
</evidence>
<keyword evidence="10" id="KW-0539">Nucleus</keyword>
<keyword evidence="7" id="KW-0547">Nucleotide-binding</keyword>
<dbReference type="GO" id="GO:0061631">
    <property type="term" value="F:ubiquitin conjugating enzyme activity"/>
    <property type="evidence" value="ECO:0007669"/>
    <property type="project" value="UniProtKB-EC"/>
</dbReference>
<accession>A0AAD5SLF3</accession>
<evidence type="ECO:0000256" key="1">
    <source>
        <dbReference type="ARBA" id="ARBA00004123"/>
    </source>
</evidence>
<dbReference type="GO" id="GO:0005737">
    <property type="term" value="C:cytoplasm"/>
    <property type="evidence" value="ECO:0007669"/>
    <property type="project" value="UniProtKB-SubCell"/>
</dbReference>
<dbReference type="CDD" id="cd23809">
    <property type="entry name" value="UBCc_UBE2Z"/>
    <property type="match status" value="1"/>
</dbReference>
<dbReference type="Pfam" id="PF00179">
    <property type="entry name" value="UQ_con"/>
    <property type="match status" value="2"/>
</dbReference>
<dbReference type="SUPFAM" id="SSF54495">
    <property type="entry name" value="UBC-like"/>
    <property type="match status" value="2"/>
</dbReference>
<evidence type="ECO:0000256" key="8">
    <source>
        <dbReference type="ARBA" id="ARBA00022786"/>
    </source>
</evidence>
<dbReference type="GO" id="GO:0006915">
    <property type="term" value="P:apoptotic process"/>
    <property type="evidence" value="ECO:0007669"/>
    <property type="project" value="UniProtKB-KW"/>
</dbReference>
<name>A0AAD5SLF3_9FUNG</name>
<evidence type="ECO:0000256" key="9">
    <source>
        <dbReference type="ARBA" id="ARBA00022840"/>
    </source>
</evidence>
<dbReference type="CDD" id="cd00195">
    <property type="entry name" value="UBCc_UEV"/>
    <property type="match status" value="1"/>
</dbReference>
<feature type="domain" description="UBC core" evidence="15">
    <location>
        <begin position="10"/>
        <end position="167"/>
    </location>
</feature>
<evidence type="ECO:0000256" key="7">
    <source>
        <dbReference type="ARBA" id="ARBA00022741"/>
    </source>
</evidence>
<dbReference type="InterPro" id="IPR016135">
    <property type="entry name" value="UBQ-conjugating_enzyme/RWD"/>
</dbReference>
<proteinExistence type="predicted"/>
<gene>
    <name evidence="16" type="ORF">HK097_000544</name>
</gene>
<dbReference type="PANTHER" id="PTHR46116:SF26">
    <property type="entry name" value="UBIQUITIN-CONJUGATING ENZYME E2 Z"/>
    <property type="match status" value="1"/>
</dbReference>
<dbReference type="EMBL" id="JADGJD010000011">
    <property type="protein sequence ID" value="KAJ3057080.1"/>
    <property type="molecule type" value="Genomic_DNA"/>
</dbReference>
<dbReference type="PROSITE" id="PS50127">
    <property type="entry name" value="UBC_2"/>
    <property type="match status" value="2"/>
</dbReference>
<protein>
    <recommendedName>
        <fullName evidence="11">Ubiquitin-conjugating enzyme E2 Z</fullName>
        <ecNumber evidence="3">2.3.2.23</ecNumber>
    </recommendedName>
    <alternativeName>
        <fullName evidence="12">E2 ubiquitin-conjugating enzyme Z</fullName>
    </alternativeName>
    <alternativeName>
        <fullName evidence="14">Ubiquitin carrier protein Z</fullName>
    </alternativeName>
    <alternativeName>
        <fullName evidence="13">Ubiquitin-protein ligase Z</fullName>
    </alternativeName>
</protein>
<dbReference type="Proteomes" id="UP001212841">
    <property type="component" value="Unassembled WGS sequence"/>
</dbReference>
<evidence type="ECO:0000256" key="5">
    <source>
        <dbReference type="ARBA" id="ARBA00022679"/>
    </source>
</evidence>
<evidence type="ECO:0000256" key="6">
    <source>
        <dbReference type="ARBA" id="ARBA00022703"/>
    </source>
</evidence>
<evidence type="ECO:0000313" key="17">
    <source>
        <dbReference type="Proteomes" id="UP001212841"/>
    </source>
</evidence>
<dbReference type="InterPro" id="IPR000608">
    <property type="entry name" value="UBC"/>
</dbReference>
<dbReference type="GO" id="GO:0005634">
    <property type="term" value="C:nucleus"/>
    <property type="evidence" value="ECO:0007669"/>
    <property type="project" value="UniProtKB-SubCell"/>
</dbReference>
<evidence type="ECO:0000256" key="2">
    <source>
        <dbReference type="ARBA" id="ARBA00004496"/>
    </source>
</evidence>
<comment type="caution">
    <text evidence="16">The sequence shown here is derived from an EMBL/GenBank/DDBJ whole genome shotgun (WGS) entry which is preliminary data.</text>
</comment>
<keyword evidence="5" id="KW-0808">Transferase</keyword>
<evidence type="ECO:0000259" key="15">
    <source>
        <dbReference type="PROSITE" id="PS50127"/>
    </source>
</evidence>
<keyword evidence="9" id="KW-0067">ATP-binding</keyword>
<dbReference type="AlphaFoldDB" id="A0AAD5SLF3"/>
<evidence type="ECO:0000256" key="14">
    <source>
        <dbReference type="ARBA" id="ARBA00042401"/>
    </source>
</evidence>
<dbReference type="EC" id="2.3.2.23" evidence="3"/>
<feature type="domain" description="UBC core" evidence="15">
    <location>
        <begin position="293"/>
        <end position="442"/>
    </location>
</feature>
<evidence type="ECO:0000256" key="10">
    <source>
        <dbReference type="ARBA" id="ARBA00023242"/>
    </source>
</evidence>
<evidence type="ECO:0000256" key="4">
    <source>
        <dbReference type="ARBA" id="ARBA00022490"/>
    </source>
</evidence>
<keyword evidence="17" id="KW-1185">Reference proteome</keyword>
<keyword evidence="4" id="KW-0963">Cytoplasm</keyword>